<dbReference type="EMBL" id="MU006240">
    <property type="protein sequence ID" value="KAF2820615.1"/>
    <property type="molecule type" value="Genomic_DNA"/>
</dbReference>
<evidence type="ECO:0000313" key="2">
    <source>
        <dbReference type="Proteomes" id="UP000799424"/>
    </source>
</evidence>
<keyword evidence="2" id="KW-1185">Reference proteome</keyword>
<name>A0A6A6ZK32_9PLEO</name>
<proteinExistence type="predicted"/>
<sequence length="250" mass="28187">MNVPGQDPGPMISKSGQQSRFEALHLVDETIVFFSRSREDMSRSRLDAPSEFHALKNGLVEALNQGDCSEIPTRDMRNAIRLLGRVFFMGAIGQDVIFDWERDIGRLEEGILGSTHSYKESGRIRHRIYMNPSHTKVRTHMLASARVGTLLHEILHAFLYEFACADCITAPDNIGGKGIQNHGRAWHRLAQALDQYAPKLLELPDIDLSRLVTLRNWVERSQEARAEGAGPNDGRVWKPSIHDLHNLGFV</sequence>
<accession>A0A6A6ZK32</accession>
<protein>
    <recommendedName>
        <fullName evidence="3">SprT-like domain-containing protein</fullName>
    </recommendedName>
</protein>
<gene>
    <name evidence="1" type="ORF">CC86DRAFT_411911</name>
</gene>
<evidence type="ECO:0008006" key="3">
    <source>
        <dbReference type="Google" id="ProtNLM"/>
    </source>
</evidence>
<dbReference type="AlphaFoldDB" id="A0A6A6ZK32"/>
<dbReference type="Proteomes" id="UP000799424">
    <property type="component" value="Unassembled WGS sequence"/>
</dbReference>
<organism evidence="1 2">
    <name type="scientific">Ophiobolus disseminans</name>
    <dbReference type="NCBI Taxonomy" id="1469910"/>
    <lineage>
        <taxon>Eukaryota</taxon>
        <taxon>Fungi</taxon>
        <taxon>Dikarya</taxon>
        <taxon>Ascomycota</taxon>
        <taxon>Pezizomycotina</taxon>
        <taxon>Dothideomycetes</taxon>
        <taxon>Pleosporomycetidae</taxon>
        <taxon>Pleosporales</taxon>
        <taxon>Pleosporineae</taxon>
        <taxon>Phaeosphaeriaceae</taxon>
        <taxon>Ophiobolus</taxon>
    </lineage>
</organism>
<evidence type="ECO:0000313" key="1">
    <source>
        <dbReference type="EMBL" id="KAF2820615.1"/>
    </source>
</evidence>
<reference evidence="1" key="1">
    <citation type="journal article" date="2020" name="Stud. Mycol.">
        <title>101 Dothideomycetes genomes: a test case for predicting lifestyles and emergence of pathogens.</title>
        <authorList>
            <person name="Haridas S."/>
            <person name="Albert R."/>
            <person name="Binder M."/>
            <person name="Bloem J."/>
            <person name="Labutti K."/>
            <person name="Salamov A."/>
            <person name="Andreopoulos B."/>
            <person name="Baker S."/>
            <person name="Barry K."/>
            <person name="Bills G."/>
            <person name="Bluhm B."/>
            <person name="Cannon C."/>
            <person name="Castanera R."/>
            <person name="Culley D."/>
            <person name="Daum C."/>
            <person name="Ezra D."/>
            <person name="Gonzalez J."/>
            <person name="Henrissat B."/>
            <person name="Kuo A."/>
            <person name="Liang C."/>
            <person name="Lipzen A."/>
            <person name="Lutzoni F."/>
            <person name="Magnuson J."/>
            <person name="Mondo S."/>
            <person name="Nolan M."/>
            <person name="Ohm R."/>
            <person name="Pangilinan J."/>
            <person name="Park H.-J."/>
            <person name="Ramirez L."/>
            <person name="Alfaro M."/>
            <person name="Sun H."/>
            <person name="Tritt A."/>
            <person name="Yoshinaga Y."/>
            <person name="Zwiers L.-H."/>
            <person name="Turgeon B."/>
            <person name="Goodwin S."/>
            <person name="Spatafora J."/>
            <person name="Crous P."/>
            <person name="Grigoriev I."/>
        </authorList>
    </citation>
    <scope>NUCLEOTIDE SEQUENCE</scope>
    <source>
        <strain evidence="1">CBS 113818</strain>
    </source>
</reference>
<dbReference type="OrthoDB" id="3796964at2759"/>